<keyword evidence="3 6" id="KW-1133">Transmembrane helix</keyword>
<feature type="transmembrane region" description="Helical" evidence="6">
    <location>
        <begin position="12"/>
        <end position="33"/>
    </location>
</feature>
<dbReference type="PANTHER" id="PTHR33048">
    <property type="entry name" value="PTH11-LIKE INTEGRAL MEMBRANE PROTEIN (AFU_ORTHOLOGUE AFUA_5G11245)"/>
    <property type="match status" value="1"/>
</dbReference>
<dbReference type="AlphaFoldDB" id="A0A8K0WUB7"/>
<dbReference type="EMBL" id="JAGPNK010000004">
    <property type="protein sequence ID" value="KAH7322415.1"/>
    <property type="molecule type" value="Genomic_DNA"/>
</dbReference>
<dbReference type="Pfam" id="PF20684">
    <property type="entry name" value="Fung_rhodopsin"/>
    <property type="match status" value="1"/>
</dbReference>
<evidence type="ECO:0000256" key="5">
    <source>
        <dbReference type="ARBA" id="ARBA00038359"/>
    </source>
</evidence>
<comment type="subcellular location">
    <subcellularLocation>
        <location evidence="1">Membrane</location>
        <topology evidence="1">Multi-pass membrane protein</topology>
    </subcellularLocation>
</comment>
<keyword evidence="4 6" id="KW-0472">Membrane</keyword>
<evidence type="ECO:0000259" key="7">
    <source>
        <dbReference type="Pfam" id="PF20684"/>
    </source>
</evidence>
<evidence type="ECO:0000256" key="4">
    <source>
        <dbReference type="ARBA" id="ARBA00023136"/>
    </source>
</evidence>
<keyword evidence="9" id="KW-1185">Reference proteome</keyword>
<dbReference type="InterPro" id="IPR049326">
    <property type="entry name" value="Rhodopsin_dom_fungi"/>
</dbReference>
<evidence type="ECO:0000256" key="6">
    <source>
        <dbReference type="SAM" id="Phobius"/>
    </source>
</evidence>
<accession>A0A8K0WUB7</accession>
<keyword evidence="2 6" id="KW-0812">Transmembrane</keyword>
<organism evidence="8 9">
    <name type="scientific">Stachybotrys elegans</name>
    <dbReference type="NCBI Taxonomy" id="80388"/>
    <lineage>
        <taxon>Eukaryota</taxon>
        <taxon>Fungi</taxon>
        <taxon>Dikarya</taxon>
        <taxon>Ascomycota</taxon>
        <taxon>Pezizomycotina</taxon>
        <taxon>Sordariomycetes</taxon>
        <taxon>Hypocreomycetidae</taxon>
        <taxon>Hypocreales</taxon>
        <taxon>Stachybotryaceae</taxon>
        <taxon>Stachybotrys</taxon>
    </lineage>
</organism>
<feature type="transmembrane region" description="Helical" evidence="6">
    <location>
        <begin position="240"/>
        <end position="260"/>
    </location>
</feature>
<name>A0A8K0WUB7_9HYPO</name>
<feature type="domain" description="Rhodopsin" evidence="7">
    <location>
        <begin position="31"/>
        <end position="264"/>
    </location>
</feature>
<dbReference type="OrthoDB" id="5146212at2759"/>
<evidence type="ECO:0000256" key="3">
    <source>
        <dbReference type="ARBA" id="ARBA00022989"/>
    </source>
</evidence>
<proteinExistence type="inferred from homology"/>
<dbReference type="Proteomes" id="UP000813444">
    <property type="component" value="Unassembled WGS sequence"/>
</dbReference>
<evidence type="ECO:0000256" key="1">
    <source>
        <dbReference type="ARBA" id="ARBA00004141"/>
    </source>
</evidence>
<gene>
    <name evidence="8" type="ORF">B0I35DRAFT_498921</name>
</gene>
<dbReference type="InterPro" id="IPR052337">
    <property type="entry name" value="SAT4-like"/>
</dbReference>
<dbReference type="GO" id="GO:0016020">
    <property type="term" value="C:membrane"/>
    <property type="evidence" value="ECO:0007669"/>
    <property type="project" value="UniProtKB-SubCell"/>
</dbReference>
<comment type="caution">
    <text evidence="8">The sequence shown here is derived from an EMBL/GenBank/DDBJ whole genome shotgun (WGS) entry which is preliminary data.</text>
</comment>
<comment type="similarity">
    <text evidence="5">Belongs to the SAT4 family.</text>
</comment>
<dbReference type="PANTHER" id="PTHR33048:SF47">
    <property type="entry name" value="INTEGRAL MEMBRANE PROTEIN-RELATED"/>
    <property type="match status" value="1"/>
</dbReference>
<protein>
    <recommendedName>
        <fullName evidence="7">Rhodopsin domain-containing protein</fullName>
    </recommendedName>
</protein>
<sequence length="369" mass="40923">MPFNLFQNSQHGAAFVLSIVTNVVCTVATILRIQSTRRARRQIGLEDGFAVAALVFHLVFASMFIWVVVQLNGRSYEQVALDSPADLAHILQVGYIMSAQYPGNQLFSKLSLLALYHRLFSVNRTFNRWLQGLATLQILWFIGTSTTKYLLCYPVRRIWDLTADGSCINIGAFLAATESVNSLIDFAMIGLAVWIISTLQMSKSTKRKLNILFSIGSLSGIIGFVKIGEAYTSAYANQLSGIWDVVQMATSIICCCAPVYKSALPRFGIFKALRSTFGYSSSAAHTDFSAQNATSVASSGTANKVRSKNRDEDETWLRLDDNSRKDLAWSSKVEAGPYPHDVHQGHNGSDQAITYPMRTFEVRQSIERL</sequence>
<feature type="transmembrane region" description="Helical" evidence="6">
    <location>
        <begin position="45"/>
        <end position="69"/>
    </location>
</feature>
<evidence type="ECO:0000313" key="9">
    <source>
        <dbReference type="Proteomes" id="UP000813444"/>
    </source>
</evidence>
<evidence type="ECO:0000313" key="8">
    <source>
        <dbReference type="EMBL" id="KAH7322415.1"/>
    </source>
</evidence>
<feature type="transmembrane region" description="Helical" evidence="6">
    <location>
        <begin position="211"/>
        <end position="228"/>
    </location>
</feature>
<reference evidence="8" key="1">
    <citation type="journal article" date="2021" name="Nat. Commun.">
        <title>Genetic determinants of endophytism in the Arabidopsis root mycobiome.</title>
        <authorList>
            <person name="Mesny F."/>
            <person name="Miyauchi S."/>
            <person name="Thiergart T."/>
            <person name="Pickel B."/>
            <person name="Atanasova L."/>
            <person name="Karlsson M."/>
            <person name="Huettel B."/>
            <person name="Barry K.W."/>
            <person name="Haridas S."/>
            <person name="Chen C."/>
            <person name="Bauer D."/>
            <person name="Andreopoulos W."/>
            <person name="Pangilinan J."/>
            <person name="LaButti K."/>
            <person name="Riley R."/>
            <person name="Lipzen A."/>
            <person name="Clum A."/>
            <person name="Drula E."/>
            <person name="Henrissat B."/>
            <person name="Kohler A."/>
            <person name="Grigoriev I.V."/>
            <person name="Martin F.M."/>
            <person name="Hacquard S."/>
        </authorList>
    </citation>
    <scope>NUCLEOTIDE SEQUENCE</scope>
    <source>
        <strain evidence="8">MPI-CAGE-CH-0235</strain>
    </source>
</reference>
<evidence type="ECO:0000256" key="2">
    <source>
        <dbReference type="ARBA" id="ARBA00022692"/>
    </source>
</evidence>
<feature type="transmembrane region" description="Helical" evidence="6">
    <location>
        <begin position="129"/>
        <end position="151"/>
    </location>
</feature>